<dbReference type="Gene3D" id="3.30.559.10">
    <property type="entry name" value="Chloramphenicol acetyltransferase-like domain"/>
    <property type="match status" value="2"/>
</dbReference>
<dbReference type="InterPro" id="IPR001242">
    <property type="entry name" value="Condensation_dom"/>
</dbReference>
<dbReference type="InterPro" id="IPR020845">
    <property type="entry name" value="AMP-binding_CS"/>
</dbReference>
<dbReference type="InterPro" id="IPR025110">
    <property type="entry name" value="AMP-bd_C"/>
</dbReference>
<evidence type="ECO:0000313" key="6">
    <source>
        <dbReference type="EMBL" id="MEB3960494.1"/>
    </source>
</evidence>
<dbReference type="SMART" id="SM00823">
    <property type="entry name" value="PKS_PP"/>
    <property type="match status" value="3"/>
</dbReference>
<dbReference type="NCBIfam" id="NF003417">
    <property type="entry name" value="PRK04813.1"/>
    <property type="match status" value="3"/>
</dbReference>
<dbReference type="InterPro" id="IPR006162">
    <property type="entry name" value="Ppantetheine_attach_site"/>
</dbReference>
<keyword evidence="2" id="KW-0596">Phosphopantetheine</keyword>
<keyword evidence="3" id="KW-0597">Phosphoprotein</keyword>
<dbReference type="SUPFAM" id="SSF56801">
    <property type="entry name" value="Acetyl-CoA synthetase-like"/>
    <property type="match status" value="3"/>
</dbReference>
<dbReference type="SUPFAM" id="SSF52777">
    <property type="entry name" value="CoA-dependent acyltransferases"/>
    <property type="match status" value="5"/>
</dbReference>
<dbReference type="Gene3D" id="3.30.559.30">
    <property type="entry name" value="Nonribosomal peptide synthetase, condensation domain"/>
    <property type="match status" value="3"/>
</dbReference>
<dbReference type="NCBIfam" id="TIGR01733">
    <property type="entry name" value="AA-adenyl-dom"/>
    <property type="match status" value="3"/>
</dbReference>
<evidence type="ECO:0000256" key="4">
    <source>
        <dbReference type="SAM" id="MobiDB-lite"/>
    </source>
</evidence>
<protein>
    <submittedName>
        <fullName evidence="6">Amino acid adenylation domain-containing protein</fullName>
    </submittedName>
</protein>
<accession>A0ABU6C700</accession>
<dbReference type="InterPro" id="IPR000873">
    <property type="entry name" value="AMP-dep_synth/lig_dom"/>
</dbReference>
<dbReference type="Pfam" id="PF13193">
    <property type="entry name" value="AMP-binding_C"/>
    <property type="match status" value="3"/>
</dbReference>
<organism evidence="6 7">
    <name type="scientific">Streptomyces kunmingensis</name>
    <dbReference type="NCBI Taxonomy" id="68225"/>
    <lineage>
        <taxon>Bacteria</taxon>
        <taxon>Bacillati</taxon>
        <taxon>Actinomycetota</taxon>
        <taxon>Actinomycetes</taxon>
        <taxon>Kitasatosporales</taxon>
        <taxon>Streptomycetaceae</taxon>
        <taxon>Streptomyces</taxon>
    </lineage>
</organism>
<dbReference type="Gene3D" id="2.30.38.10">
    <property type="entry name" value="Luciferase, Domain 3"/>
    <property type="match status" value="3"/>
</dbReference>
<dbReference type="RefSeq" id="WP_324767588.1">
    <property type="nucleotide sequence ID" value="NZ_BAAATS010000039.1"/>
</dbReference>
<dbReference type="InterPro" id="IPR036736">
    <property type="entry name" value="ACP-like_sf"/>
</dbReference>
<sequence length="2946" mass="317140">MADHQVEEWRHALAGLEPLELPADRRPVNDGPGSSDRVLFDVPAVTARALSTVARERGTDLSAVLLTVFQALLARHTGRGDVPVVVWGEGGRMLAVRGPEGDPPFEDALAGVAQARGERGGLAYAALAEAADGALDGAPWFAWRDAGDEPAVFAPKAHVTLELAADGDVLRGVLGFRTDLFDRATAERLADHFGVLAESAAATPGARLAALEMLTAAERTRILTEWNGPRSAFPDTSTVHRLIEERATRQPDAVALEHDGRLLTYRALDERANRLARHLRGRGVGPGALVAVCLDHGPDLVCALLGVLKSGAAYVPLDPSYPAERLRYMVGDSAAPVVITQSGHANLFAPGSDLLLTDRGWPGGDGSAPAVEASPDDLAYVIYTSGSTGRPKGVRVAHRGVVNYLHWCDRNYPAAPGAEIGSLLCSSAAFDLTVTALFLPLVQGLRLVVPNPGPGQTVFDAAVDLVAAGARVSFLKATPSHLELLVARLEREGLRHAVATMVAGGEDLTPALTHRVLTSGADDTAVVNEYGPTEATVGNVVSRTVSVDPASDHVPMGRAIDNTEVFVVGTHGEVQPVGVPGELLIGGVNVALGYLGRPELTAERFVPHPFSTDPDARVYRTGDLVKWLPDGQLVYLGRIDDQVKLRGHRVELGEIENALLARPGVAAATVVVREDVPGDKRLVAYLVPAGETGPAAPELRRALSRELPEHMVPARYVTLERLPLTPNGKVNRKALPAPESGRPDLTTAYTAPRTSTEAAVVGIWAELLGVDPVGIDDDFFELGGHSLLAVRVASRLRRDLGVHVSHRTLFEARTPATLAAALDAPGILREATAPRPERPAGPVPLSFAQQRLWFLDQLDPGRAEYVVPAGLRVTGPFAPDAFAAALTALVARHEILRTRFVADGAGRPVQIVEPPREVAVQVHDARDLGDDAALGILREAAGLPFDLATGPLLRAVAVRVAEEEWLLLVALHHIVSDGWSEGILARELRELYGAAVTGRDAGLVPLELQYADFAAWQRATLEGPELDGQAEYWRERLAGLPPLELPTDRRRPAERSGRGDEVAFTVSADMVDAARRLAAGQGASLFMSLLAVFQLLMAEYSGQEDIAVGTPIAGRNRSETEDLIGFFVNTLVMRTDLSGDPSFGDLLDRVRDTALGAYDHQDLPFERLVEELAPERDLSRTPLFQTMFVLQNTPDGNAWGLPGLGVEPFAVRTEEAKFDLTLFLTERPDGSLEGKLVFATDLFDPATATRLAGHFTTLLEAVVTDRGRRLSELEVLTGAERVRVLAEWSGVASLSADEPTTAHRLVEKRVAQLPATTAVLSEAGELTYRELNERANRLARHLRTLGAGAGRVVAVCLERGPDQIAALLAALKSGAAYLPLDPNLPADRLAFMIEDSGAAHVVTDAAHAALLPRTPHRFLTDRDWPLVQDLAAHDPEPAAAPDDLAYLIYTSGSTGRPKGVQIEHRSLVNLIHWTVESFGAAPGRRVAHLAGLGFDAAAWELWPALAAGATVCVPDDTVRRTPELLQRWLAGRRVHGTFLSTPMLEALAALDWSEPTSLAHVLTGGDALHLPAGLRLPFRVINNYGPTESTVVTTSAEVEPGVPVPPIGRPVRNTVVHVVDRHDRPVPIGVAGELLVGGAGLARGYQGLPDQTAKRFVTVDVDGSPRRVYRTGDRVRWLPDGQLEFLGRLDDQVKLRGHRIEPGEIESVLLAGDDVATASVILREDALGDKRLVAYVVPDGQAPTAEGLRARLRRDLPDYMVPSAFVVLDRLPLTPNGKVDRRALPAPEPRSAERGVAPRTPAERAVATAWSSVLGTDVTGVDDNFFELGGHSLLATQVTSRLRAALGVEVPVRALFTAPTVAGLAALVAELDTDDTDGTERITPVARTGGPLPLSSAQQRLWFLDQLEPGRAEYVVPFALHVRGVLDMPALDAALTSMVARHEVLRTRFVPQDGEPGQVVDPAAPVGTAVHDLRHVVDPEERLAQARRFAEAEAGRPFDLATGPLLRAHLVRLADDEAFLLLSVHHIAADGWSEGILARELREGYRAAAAGVEPTGLPELLLQYADFSVWQRERLAGGVLTDQLAYWCDRLAGVEPLELPSDHRRPAGPPEGGGSTVAFEVPAEVAARLRAVGTANGASMYMVLLAVFQVLLSKYSRQDDITVGSPVAGRNRAETEDLIGFFVNTLVMRTDLSGDPAFTELIDRVKHTALGAYDHQDLPFERLVEELAPDRDPSRNPLFQTMFALQNTPDGHTWSLPGVEVEPFAVTPPDAKFDLTLIMSEGPAGGLHGTLEYRTDLFRQDTVERLAGHLGTLLETVAGAPGSRLSQLCVLTPAERHTTLVEWNDTATACPDRATVHGLFEERAARQPDTVAVDSAEVTLTYGELNARANRIAHHLRTRYGVRPDMPVAVCLGRGADLVTAELAVLKAGAAYVPLDPEYPVERLAYMVRDTRTPVVLTDTARADRLPSGVQLLFLDECDAEGGVLDGVPVTDPEPTAGPHNLAYLIYTSGSTGRPKGVQVEHRSLVNLVHWTAAEYGLEPGRRIGLLAGVGFDAAAWELWLGLTRGATCCVTSERVRLAPHMLRDWLVEQRIHATFLSTPMLESLAALDWDPDTTLDYVLTGGDRLRMPPLARLPFRVVNNYGPTETTVIATSTVCVPGDTVPPIGRPVGNTRCFVVDQHGAPQPVGVPGELLVGGVQVARGYLGRPDLTEERFVPFETEEVGGRVYRTGDLVRWRPDGQLEFLRRIDHQVKIRGNRIELGEVEANLITHPGVGEVSVIVREDVRGDKRLVAYLVTTGSDAPSITELHAHLGRHLPDYMIPAGFVFLERLPLTANGKVDRAALPVPDGRRPDLGTSYTAPRNTVERHITAVWTELLGIERVGVHDSFFQLGGHSLLATQVASRLRKALRVDVPVRAVFDHPTPAELAQNIADLMMAAINAQFAPAG</sequence>
<feature type="domain" description="Carrier" evidence="5">
    <location>
        <begin position="1797"/>
        <end position="1872"/>
    </location>
</feature>
<proteinExistence type="predicted"/>
<evidence type="ECO:0000256" key="2">
    <source>
        <dbReference type="ARBA" id="ARBA00022450"/>
    </source>
</evidence>
<dbReference type="PANTHER" id="PTHR45527:SF1">
    <property type="entry name" value="FATTY ACID SYNTHASE"/>
    <property type="match status" value="1"/>
</dbReference>
<dbReference type="InterPro" id="IPR010071">
    <property type="entry name" value="AA_adenyl_dom"/>
</dbReference>
<evidence type="ECO:0000256" key="1">
    <source>
        <dbReference type="ARBA" id="ARBA00001957"/>
    </source>
</evidence>
<dbReference type="Pfam" id="PF00501">
    <property type="entry name" value="AMP-binding"/>
    <property type="match status" value="3"/>
</dbReference>
<evidence type="ECO:0000259" key="5">
    <source>
        <dbReference type="PROSITE" id="PS50075"/>
    </source>
</evidence>
<feature type="domain" description="Carrier" evidence="5">
    <location>
        <begin position="751"/>
        <end position="826"/>
    </location>
</feature>
<evidence type="ECO:0000256" key="3">
    <source>
        <dbReference type="ARBA" id="ARBA00022553"/>
    </source>
</evidence>
<dbReference type="Gene3D" id="3.40.50.980">
    <property type="match status" value="6"/>
</dbReference>
<keyword evidence="7" id="KW-1185">Reference proteome</keyword>
<dbReference type="CDD" id="cd05930">
    <property type="entry name" value="A_NRPS"/>
    <property type="match status" value="3"/>
</dbReference>
<evidence type="ECO:0000313" key="7">
    <source>
        <dbReference type="Proteomes" id="UP001352223"/>
    </source>
</evidence>
<dbReference type="Pfam" id="PF00668">
    <property type="entry name" value="Condensation"/>
    <property type="match status" value="2"/>
</dbReference>
<dbReference type="Gene3D" id="1.10.1200.10">
    <property type="entry name" value="ACP-like"/>
    <property type="match status" value="3"/>
</dbReference>
<dbReference type="PROSITE" id="PS00012">
    <property type="entry name" value="PHOSPHOPANTETHEINE"/>
    <property type="match status" value="3"/>
</dbReference>
<gene>
    <name evidence="6" type="ORF">OKJ48_09575</name>
</gene>
<dbReference type="CDD" id="cd19531">
    <property type="entry name" value="LCL_NRPS-like"/>
    <property type="match status" value="2"/>
</dbReference>
<dbReference type="PROSITE" id="PS00455">
    <property type="entry name" value="AMP_BINDING"/>
    <property type="match status" value="3"/>
</dbReference>
<comment type="caution">
    <text evidence="6">The sequence shown here is derived from an EMBL/GenBank/DDBJ whole genome shotgun (WGS) entry which is preliminary data.</text>
</comment>
<reference evidence="6 7" key="1">
    <citation type="submission" date="2022-10" db="EMBL/GenBank/DDBJ databases">
        <authorList>
            <person name="Xie J."/>
            <person name="Shen N."/>
        </authorList>
    </citation>
    <scope>NUCLEOTIDE SEQUENCE [LARGE SCALE GENOMIC DNA]</scope>
    <source>
        <strain evidence="6 7">DSM 41681</strain>
    </source>
</reference>
<dbReference type="PANTHER" id="PTHR45527">
    <property type="entry name" value="NONRIBOSOMAL PEPTIDE SYNTHETASE"/>
    <property type="match status" value="1"/>
</dbReference>
<dbReference type="InterPro" id="IPR020806">
    <property type="entry name" value="PKS_PP-bd"/>
</dbReference>
<dbReference type="InterPro" id="IPR045851">
    <property type="entry name" value="AMP-bd_C_sf"/>
</dbReference>
<dbReference type="Gene3D" id="3.30.300.30">
    <property type="match status" value="3"/>
</dbReference>
<dbReference type="EMBL" id="JAOZYB010000052">
    <property type="protein sequence ID" value="MEB3960494.1"/>
    <property type="molecule type" value="Genomic_DNA"/>
</dbReference>
<dbReference type="InterPro" id="IPR023213">
    <property type="entry name" value="CAT-like_dom_sf"/>
</dbReference>
<dbReference type="Pfam" id="PF00550">
    <property type="entry name" value="PP-binding"/>
    <property type="match status" value="3"/>
</dbReference>
<dbReference type="SUPFAM" id="SSF47336">
    <property type="entry name" value="ACP-like"/>
    <property type="match status" value="3"/>
</dbReference>
<dbReference type="Proteomes" id="UP001352223">
    <property type="component" value="Unassembled WGS sequence"/>
</dbReference>
<feature type="domain" description="Carrier" evidence="5">
    <location>
        <begin position="2859"/>
        <end position="2934"/>
    </location>
</feature>
<comment type="cofactor">
    <cofactor evidence="1">
        <name>pantetheine 4'-phosphate</name>
        <dbReference type="ChEBI" id="CHEBI:47942"/>
    </cofactor>
</comment>
<dbReference type="InterPro" id="IPR009081">
    <property type="entry name" value="PP-bd_ACP"/>
</dbReference>
<name>A0ABU6C700_9ACTN</name>
<dbReference type="PROSITE" id="PS50075">
    <property type="entry name" value="CARRIER"/>
    <property type="match status" value="3"/>
</dbReference>
<feature type="region of interest" description="Disordered" evidence="4">
    <location>
        <begin position="1778"/>
        <end position="1800"/>
    </location>
</feature>